<accession>A0A9W7G170</accession>
<dbReference type="InterPro" id="IPR050483">
    <property type="entry name" value="CoA-transferase_III_domain"/>
</dbReference>
<comment type="caution">
    <text evidence="3">The sequence shown here is derived from an EMBL/GenBank/DDBJ whole genome shotgun (WGS) entry which is preliminary data.</text>
</comment>
<dbReference type="AlphaFoldDB" id="A0A9W7G170"/>
<reference evidence="4" key="1">
    <citation type="journal article" date="2023" name="Commun. Biol.">
        <title>Genome analysis of Parmales, the sister group of diatoms, reveals the evolutionary specialization of diatoms from phago-mixotrophs to photoautotrophs.</title>
        <authorList>
            <person name="Ban H."/>
            <person name="Sato S."/>
            <person name="Yoshikawa S."/>
            <person name="Yamada K."/>
            <person name="Nakamura Y."/>
            <person name="Ichinomiya M."/>
            <person name="Sato N."/>
            <person name="Blanc-Mathieu R."/>
            <person name="Endo H."/>
            <person name="Kuwata A."/>
            <person name="Ogata H."/>
        </authorList>
    </citation>
    <scope>NUCLEOTIDE SEQUENCE [LARGE SCALE GENOMIC DNA]</scope>
</reference>
<evidence type="ECO:0000256" key="1">
    <source>
        <dbReference type="ARBA" id="ARBA00008383"/>
    </source>
</evidence>
<gene>
    <name evidence="3" type="ORF">TrCOL_g10931</name>
</gene>
<evidence type="ECO:0000313" key="4">
    <source>
        <dbReference type="Proteomes" id="UP001165065"/>
    </source>
</evidence>
<sequence>MSLSCIKVLDLTRVLAGPYCTQLLSDLGCVIHKIEHPHHGDMTRSWGPPFVSPTSGVGKGRDLTTYFTSVNRNKKSVAMDLAKPSTRKAFETLVRGSDVIVHNYLPETSSKLGLTYSSISKINPSIIYASLTGYGTSGPFSNRSGYDAVTSGMYGLTDATGNNLDAVGVKAGVAVTDVVAGLILGQGILAKLYERDALGGRGGGVDDDFDGRVEGSLMAAHQSMLVNRASSEINSEGGGGRARYGNEHESIVPYQVFECGGGGHVVVGVGNDGQFKDFVGRVGLDVEELERETGKKFGRNEDRVENRAVLIPAIERKLMEKGRDEWCGEWEDAGFAFGPVRSIKEGFSCPQSVAQEMVVDLEGVKVVNHPLKHSGVLDVAEWTRPPFRGEHTEMVLSEFAGVREEEIRRMEREGDIEIWREEEV</sequence>
<dbReference type="Pfam" id="PF02515">
    <property type="entry name" value="CoA_transf_3"/>
    <property type="match status" value="1"/>
</dbReference>
<evidence type="ECO:0000256" key="2">
    <source>
        <dbReference type="ARBA" id="ARBA00022679"/>
    </source>
</evidence>
<dbReference type="SUPFAM" id="SSF89796">
    <property type="entry name" value="CoA-transferase family III (CaiB/BaiF)"/>
    <property type="match status" value="1"/>
</dbReference>
<name>A0A9W7G170_9STRA</name>
<dbReference type="InterPro" id="IPR044855">
    <property type="entry name" value="CoA-Trfase_III_dom3_sf"/>
</dbReference>
<dbReference type="PANTHER" id="PTHR48207:SF3">
    <property type="entry name" value="SUCCINATE--HYDROXYMETHYLGLUTARATE COA-TRANSFERASE"/>
    <property type="match status" value="1"/>
</dbReference>
<dbReference type="EMBL" id="BRYA01000646">
    <property type="protein sequence ID" value="GMI27678.1"/>
    <property type="molecule type" value="Genomic_DNA"/>
</dbReference>
<dbReference type="InterPro" id="IPR003673">
    <property type="entry name" value="CoA-Trfase_fam_III"/>
</dbReference>
<proteinExistence type="inferred from homology"/>
<dbReference type="Proteomes" id="UP001165065">
    <property type="component" value="Unassembled WGS sequence"/>
</dbReference>
<dbReference type="Gene3D" id="3.40.50.10540">
    <property type="entry name" value="Crotonobetainyl-coa:carnitine coa-transferase, domain 1"/>
    <property type="match status" value="1"/>
</dbReference>
<dbReference type="GO" id="GO:0008410">
    <property type="term" value="F:CoA-transferase activity"/>
    <property type="evidence" value="ECO:0007669"/>
    <property type="project" value="TreeGrafter"/>
</dbReference>
<organism evidence="3 4">
    <name type="scientific">Triparma columacea</name>
    <dbReference type="NCBI Taxonomy" id="722753"/>
    <lineage>
        <taxon>Eukaryota</taxon>
        <taxon>Sar</taxon>
        <taxon>Stramenopiles</taxon>
        <taxon>Ochrophyta</taxon>
        <taxon>Bolidophyceae</taxon>
        <taxon>Parmales</taxon>
        <taxon>Triparmaceae</taxon>
        <taxon>Triparma</taxon>
    </lineage>
</organism>
<keyword evidence="4" id="KW-1185">Reference proteome</keyword>
<dbReference type="OrthoDB" id="5863171at2759"/>
<protein>
    <submittedName>
        <fullName evidence="3">Uncharacterized protein</fullName>
    </submittedName>
</protein>
<dbReference type="InterPro" id="IPR023606">
    <property type="entry name" value="CoA-Trfase_III_dom_1_sf"/>
</dbReference>
<dbReference type="PANTHER" id="PTHR48207">
    <property type="entry name" value="SUCCINATE--HYDROXYMETHYLGLUTARATE COA-TRANSFERASE"/>
    <property type="match status" value="1"/>
</dbReference>
<evidence type="ECO:0000313" key="3">
    <source>
        <dbReference type="EMBL" id="GMI27678.1"/>
    </source>
</evidence>
<comment type="similarity">
    <text evidence="1">Belongs to the CoA-transferase III family.</text>
</comment>
<dbReference type="Gene3D" id="3.30.1540.10">
    <property type="entry name" value="formyl-coa transferase, domain 3"/>
    <property type="match status" value="1"/>
</dbReference>
<keyword evidence="2" id="KW-0808">Transferase</keyword>